<name>M0M9D5_9EURY</name>
<dbReference type="STRING" id="1227454.C446_04260"/>
<dbReference type="Proteomes" id="UP000011607">
    <property type="component" value="Unassembled WGS sequence"/>
</dbReference>
<gene>
    <name evidence="1" type="ORF">C446_04260</name>
</gene>
<evidence type="ECO:0000313" key="2">
    <source>
        <dbReference type="Proteomes" id="UP000011607"/>
    </source>
</evidence>
<dbReference type="AlphaFoldDB" id="M0M9D5"/>
<reference evidence="1 2" key="1">
    <citation type="journal article" date="2014" name="PLoS Genet.">
        <title>Phylogenetically driven sequencing of extremely halophilic archaea reveals strategies for static and dynamic osmo-response.</title>
        <authorList>
            <person name="Becker E.A."/>
            <person name="Seitzer P.M."/>
            <person name="Tritt A."/>
            <person name="Larsen D."/>
            <person name="Krusor M."/>
            <person name="Yao A.I."/>
            <person name="Wu D."/>
            <person name="Madern D."/>
            <person name="Eisen J.A."/>
            <person name="Darling A.E."/>
            <person name="Facciotti M.T."/>
        </authorList>
    </citation>
    <scope>NUCLEOTIDE SEQUENCE [LARGE SCALE GENOMIC DNA]</scope>
    <source>
        <strain evidence="1 2">JCM 10879</strain>
    </source>
</reference>
<sequence length="45" mass="5117">MFDPRTMLEQPHHAARQCPSCDTTLSNVQGVDVCPNCRWTDGQNR</sequence>
<dbReference type="eggNOG" id="arCOG13182">
    <property type="taxonomic scope" value="Archaea"/>
</dbReference>
<comment type="caution">
    <text evidence="1">The sequence shown here is derived from an EMBL/GenBank/DDBJ whole genome shotgun (WGS) entry which is preliminary data.</text>
</comment>
<accession>M0M9D5</accession>
<proteinExistence type="predicted"/>
<keyword evidence="2" id="KW-1185">Reference proteome</keyword>
<protein>
    <submittedName>
        <fullName evidence="1">Uncharacterized protein</fullName>
    </submittedName>
</protein>
<evidence type="ECO:0000313" key="1">
    <source>
        <dbReference type="EMBL" id="EMA42361.1"/>
    </source>
</evidence>
<organism evidence="1 2">
    <name type="scientific">Halobiforma nitratireducens JCM 10879</name>
    <dbReference type="NCBI Taxonomy" id="1227454"/>
    <lineage>
        <taxon>Archaea</taxon>
        <taxon>Methanobacteriati</taxon>
        <taxon>Methanobacteriota</taxon>
        <taxon>Stenosarchaea group</taxon>
        <taxon>Halobacteria</taxon>
        <taxon>Halobacteriales</taxon>
        <taxon>Natrialbaceae</taxon>
        <taxon>Halobiforma</taxon>
    </lineage>
</organism>
<dbReference type="EMBL" id="AOMA01000056">
    <property type="protein sequence ID" value="EMA42361.1"/>
    <property type="molecule type" value="Genomic_DNA"/>
</dbReference>